<dbReference type="InterPro" id="IPR005135">
    <property type="entry name" value="Endo/exonuclease/phosphatase"/>
</dbReference>
<evidence type="ECO:0000313" key="2">
    <source>
        <dbReference type="EMBL" id="LAA17533.1"/>
    </source>
</evidence>
<dbReference type="GO" id="GO:0003824">
    <property type="term" value="F:catalytic activity"/>
    <property type="evidence" value="ECO:0007669"/>
    <property type="project" value="InterPro"/>
</dbReference>
<sequence length="130" mass="14931">MSWNVAGWYRFRGLNYPDALLDKDIILVQETWTMDDFLLKGYKSYKLEARPGRGPGRLKGGLGIFISTNLRAEPTLIAPLKHMAMALLLKMDSYPLEMKFPGFRHRWPDSVQQQWGLAANMCPLYHSDGK</sequence>
<reference evidence="2" key="1">
    <citation type="submission" date="2017-07" db="EMBL/GenBank/DDBJ databases">
        <authorList>
            <person name="Mikheyev A."/>
            <person name="Grau M."/>
        </authorList>
    </citation>
    <scope>NUCLEOTIDE SEQUENCE</scope>
    <source>
        <tissue evidence="2">Venom_gland</tissue>
    </source>
</reference>
<evidence type="ECO:0000259" key="1">
    <source>
        <dbReference type="Pfam" id="PF03372"/>
    </source>
</evidence>
<dbReference type="SUPFAM" id="SSF56219">
    <property type="entry name" value="DNase I-like"/>
    <property type="match status" value="1"/>
</dbReference>
<dbReference type="InterPro" id="IPR036691">
    <property type="entry name" value="Endo/exonu/phosph_ase_sf"/>
</dbReference>
<protein>
    <recommendedName>
        <fullName evidence="1">Endonuclease/exonuclease/phosphatase domain-containing protein</fullName>
    </recommendedName>
</protein>
<dbReference type="EMBL" id="IACI01007725">
    <property type="protein sequence ID" value="LAA17533.1"/>
    <property type="molecule type" value="Transcribed_RNA"/>
</dbReference>
<proteinExistence type="predicted"/>
<feature type="domain" description="Endonuclease/exonuclease/phosphatase" evidence="1">
    <location>
        <begin position="1"/>
        <end position="116"/>
    </location>
</feature>
<organism evidence="2">
    <name type="scientific">Micrurus carvalhoi</name>
    <dbReference type="NCBI Taxonomy" id="3147026"/>
    <lineage>
        <taxon>Eukaryota</taxon>
        <taxon>Metazoa</taxon>
        <taxon>Chordata</taxon>
        <taxon>Craniata</taxon>
        <taxon>Vertebrata</taxon>
        <taxon>Euteleostomi</taxon>
        <taxon>Lepidosauria</taxon>
        <taxon>Squamata</taxon>
        <taxon>Bifurcata</taxon>
        <taxon>Unidentata</taxon>
        <taxon>Episquamata</taxon>
        <taxon>Toxicofera</taxon>
        <taxon>Serpentes</taxon>
        <taxon>Colubroidea</taxon>
        <taxon>Elapidae</taxon>
        <taxon>Elapinae</taxon>
        <taxon>Micrurus</taxon>
    </lineage>
</organism>
<name>A0A2H6MU70_9SAUR</name>
<dbReference type="AlphaFoldDB" id="A0A2H6MU70"/>
<reference evidence="2" key="2">
    <citation type="submission" date="2017-12" db="EMBL/GenBank/DDBJ databases">
        <title>Coralsnake Venomics: Analyses of Venom Gland Transcriptomes and Proteomes of Six Brazilian Taxa.</title>
        <authorList>
            <person name="Aird S.D."/>
            <person name="Jorge da Silva N."/>
            <person name="Qiu L."/>
            <person name="Villar-Briones A."/>
            <person name="Aparecida-Saddi V."/>
            <person name="Campos-Telles M.P."/>
            <person name="Grau M."/>
            <person name="Mikheyev A.S."/>
        </authorList>
    </citation>
    <scope>NUCLEOTIDE SEQUENCE</scope>
    <source>
        <tissue evidence="2">Venom_gland</tissue>
    </source>
</reference>
<accession>A0A2H6MU70</accession>
<dbReference type="Pfam" id="PF03372">
    <property type="entry name" value="Exo_endo_phos"/>
    <property type="match status" value="1"/>
</dbReference>